<evidence type="ECO:0000256" key="14">
    <source>
        <dbReference type="SAM" id="MobiDB-lite"/>
    </source>
</evidence>
<keyword evidence="10" id="KW-0472">Membrane</keyword>
<evidence type="ECO:0000313" key="17">
    <source>
        <dbReference type="EMBL" id="KAJ8930573.1"/>
    </source>
</evidence>
<keyword evidence="3" id="KW-0031">Aminopeptidase</keyword>
<dbReference type="Pfam" id="PF00326">
    <property type="entry name" value="Peptidase_S9"/>
    <property type="match status" value="1"/>
</dbReference>
<feature type="domain" description="Dipeptidylpeptidase IV N-terminal" evidence="16">
    <location>
        <begin position="9"/>
        <end position="176"/>
    </location>
</feature>
<gene>
    <name evidence="17" type="ORF">NQ314_016605</name>
</gene>
<keyword evidence="5" id="KW-0812">Transmembrane</keyword>
<dbReference type="PANTHER" id="PTHR11731:SF200">
    <property type="entry name" value="DIPEPTIDYL PEPTIDASE 10, ISOFORM B"/>
    <property type="match status" value="1"/>
</dbReference>
<dbReference type="GO" id="GO:0004177">
    <property type="term" value="F:aminopeptidase activity"/>
    <property type="evidence" value="ECO:0007669"/>
    <property type="project" value="UniProtKB-KW"/>
</dbReference>
<evidence type="ECO:0000256" key="9">
    <source>
        <dbReference type="ARBA" id="ARBA00022989"/>
    </source>
</evidence>
<dbReference type="FunFam" id="3.40.50.1820:FF:000003">
    <property type="entry name" value="Dipeptidyl peptidase 4"/>
    <property type="match status" value="1"/>
</dbReference>
<feature type="region of interest" description="Disordered" evidence="14">
    <location>
        <begin position="124"/>
        <end position="148"/>
    </location>
</feature>
<keyword evidence="7" id="KW-0720">Serine protease</keyword>
<dbReference type="GO" id="GO:0012505">
    <property type="term" value="C:endomembrane system"/>
    <property type="evidence" value="ECO:0007669"/>
    <property type="project" value="UniProtKB-SubCell"/>
</dbReference>
<comment type="similarity">
    <text evidence="2">Belongs to the peptidase S9B family. DPPIV subfamily.</text>
</comment>
<keyword evidence="8" id="KW-0735">Signal-anchor</keyword>
<dbReference type="EMBL" id="JANEYF010004613">
    <property type="protein sequence ID" value="KAJ8930573.1"/>
    <property type="molecule type" value="Genomic_DNA"/>
</dbReference>
<dbReference type="SUPFAM" id="SSF53474">
    <property type="entry name" value="alpha/beta-Hydrolases"/>
    <property type="match status" value="1"/>
</dbReference>
<dbReference type="SUPFAM" id="SSF82171">
    <property type="entry name" value="DPP6 N-terminal domain-like"/>
    <property type="match status" value="1"/>
</dbReference>
<keyword evidence="11" id="KW-0325">Glycoprotein</keyword>
<proteinExistence type="inferred from homology"/>
<evidence type="ECO:0000256" key="6">
    <source>
        <dbReference type="ARBA" id="ARBA00022801"/>
    </source>
</evidence>
<dbReference type="PANTHER" id="PTHR11731">
    <property type="entry name" value="PROTEASE FAMILY S9B,C DIPEPTIDYL-PEPTIDASE IV-RELATED"/>
    <property type="match status" value="1"/>
</dbReference>
<dbReference type="GO" id="GO:0008239">
    <property type="term" value="F:dipeptidyl-peptidase activity"/>
    <property type="evidence" value="ECO:0007669"/>
    <property type="project" value="TreeGrafter"/>
</dbReference>
<dbReference type="GO" id="GO:0006508">
    <property type="term" value="P:proteolysis"/>
    <property type="evidence" value="ECO:0007669"/>
    <property type="project" value="UniProtKB-KW"/>
</dbReference>
<evidence type="ECO:0000313" key="18">
    <source>
        <dbReference type="Proteomes" id="UP001162156"/>
    </source>
</evidence>
<comment type="subcellular location">
    <subcellularLocation>
        <location evidence="12">Endomembrane system</location>
        <topology evidence="12">Single-pass membrane protein</topology>
    </subcellularLocation>
    <subcellularLocation>
        <location evidence="1">Membrane</location>
        <topology evidence="1">Single-pass type II membrane protein</topology>
    </subcellularLocation>
</comment>
<keyword evidence="6" id="KW-0378">Hydrolase</keyword>
<evidence type="ECO:0000256" key="1">
    <source>
        <dbReference type="ARBA" id="ARBA00004606"/>
    </source>
</evidence>
<name>A0AAV8WW02_9CUCU</name>
<feature type="non-terminal residue" evidence="17">
    <location>
        <position position="1"/>
    </location>
</feature>
<evidence type="ECO:0000256" key="11">
    <source>
        <dbReference type="ARBA" id="ARBA00023180"/>
    </source>
</evidence>
<comment type="caution">
    <text evidence="17">The sequence shown here is derived from an EMBL/GenBank/DDBJ whole genome shotgun (WGS) entry which is preliminary data.</text>
</comment>
<evidence type="ECO:0000256" key="4">
    <source>
        <dbReference type="ARBA" id="ARBA00022670"/>
    </source>
</evidence>
<dbReference type="GO" id="GO:0005886">
    <property type="term" value="C:plasma membrane"/>
    <property type="evidence" value="ECO:0007669"/>
    <property type="project" value="TreeGrafter"/>
</dbReference>
<protein>
    <recommendedName>
        <fullName evidence="13">Venom dipeptidyl peptidase 4</fullName>
    </recommendedName>
</protein>
<dbReference type="Gene3D" id="2.140.10.30">
    <property type="entry name" value="Dipeptidylpeptidase IV, N-terminal domain"/>
    <property type="match status" value="2"/>
</dbReference>
<dbReference type="Proteomes" id="UP001162156">
    <property type="component" value="Unassembled WGS sequence"/>
</dbReference>
<evidence type="ECO:0000256" key="7">
    <source>
        <dbReference type="ARBA" id="ARBA00022825"/>
    </source>
</evidence>
<evidence type="ECO:0000256" key="3">
    <source>
        <dbReference type="ARBA" id="ARBA00022438"/>
    </source>
</evidence>
<dbReference type="AlphaFoldDB" id="A0AAV8WW02"/>
<dbReference type="InterPro" id="IPR029058">
    <property type="entry name" value="AB_hydrolase_fold"/>
</dbReference>
<feature type="domain" description="Peptidase S9 prolyl oligopeptidase catalytic" evidence="15">
    <location>
        <begin position="261"/>
        <end position="480"/>
    </location>
</feature>
<evidence type="ECO:0000256" key="10">
    <source>
        <dbReference type="ARBA" id="ARBA00023136"/>
    </source>
</evidence>
<sequence>TQRITGDGHGWVDMGDSPVFGTDSSNYITVAPVRDGPAGNFRHAVSVNIPKRRIIPLTHGKYEVTRILTWDHSNDVMRSRRTGATLQPPICLTCVKEPPPTTPPFISLDENIYRVKTSNWDEEDDDAIITTPPPRRKKKQKQKSTQKEPPCLYHNAIFSPNSAYYILECLGPGVPTSSLYKTARPKPKLLLWLQNNTRLRERVAKMAMPQIKTFPVQISGGYQAHVRLHLPPGLREDEITRYPLVVQVYGGPGSQLVTERWRIDWNTFLTGHKDFIIAQIDGRGSGGQGHQLLHKVYYKLGSVEVADQLEVTEYLRDTQHFIDKRRVAVWGWSYGGFVAALALASPKSVFQCAIAVAPVTNWKLYDSAYIERYMGLPNVTDNYKGYDEADVSKKAHQLKDKMFYLVHGSADDNVHLQQSMALVKSLTEAETLFRQQVRILNLILFKTTLKIYPDESHSLSGVKKHLYKSMGEFLDDCFRKQVPPEFKAGLRNDVE</sequence>
<dbReference type="Pfam" id="PF00930">
    <property type="entry name" value="DPPIV_N"/>
    <property type="match status" value="1"/>
</dbReference>
<accession>A0AAV8WW02</accession>
<evidence type="ECO:0000256" key="8">
    <source>
        <dbReference type="ARBA" id="ARBA00022968"/>
    </source>
</evidence>
<dbReference type="InterPro" id="IPR001375">
    <property type="entry name" value="Peptidase_S9_cat"/>
</dbReference>
<evidence type="ECO:0000259" key="15">
    <source>
        <dbReference type="Pfam" id="PF00326"/>
    </source>
</evidence>
<dbReference type="InterPro" id="IPR002469">
    <property type="entry name" value="Peptidase_S9B_N"/>
</dbReference>
<organism evidence="17 18">
    <name type="scientific">Rhamnusium bicolor</name>
    <dbReference type="NCBI Taxonomy" id="1586634"/>
    <lineage>
        <taxon>Eukaryota</taxon>
        <taxon>Metazoa</taxon>
        <taxon>Ecdysozoa</taxon>
        <taxon>Arthropoda</taxon>
        <taxon>Hexapoda</taxon>
        <taxon>Insecta</taxon>
        <taxon>Pterygota</taxon>
        <taxon>Neoptera</taxon>
        <taxon>Endopterygota</taxon>
        <taxon>Coleoptera</taxon>
        <taxon>Polyphaga</taxon>
        <taxon>Cucujiformia</taxon>
        <taxon>Chrysomeloidea</taxon>
        <taxon>Cerambycidae</taxon>
        <taxon>Lepturinae</taxon>
        <taxon>Rhagiini</taxon>
        <taxon>Rhamnusium</taxon>
    </lineage>
</organism>
<evidence type="ECO:0000256" key="2">
    <source>
        <dbReference type="ARBA" id="ARBA00010036"/>
    </source>
</evidence>
<keyword evidence="18" id="KW-1185">Reference proteome</keyword>
<evidence type="ECO:0000256" key="12">
    <source>
        <dbReference type="ARBA" id="ARBA00037847"/>
    </source>
</evidence>
<evidence type="ECO:0000256" key="5">
    <source>
        <dbReference type="ARBA" id="ARBA00022692"/>
    </source>
</evidence>
<dbReference type="Gene3D" id="3.40.50.1820">
    <property type="entry name" value="alpha/beta hydrolase"/>
    <property type="match status" value="1"/>
</dbReference>
<evidence type="ECO:0000259" key="16">
    <source>
        <dbReference type="Pfam" id="PF00930"/>
    </source>
</evidence>
<reference evidence="17" key="1">
    <citation type="journal article" date="2023" name="Insect Mol. Biol.">
        <title>Genome sequencing provides insights into the evolution of gene families encoding plant cell wall-degrading enzymes in longhorned beetles.</title>
        <authorList>
            <person name="Shin N.R."/>
            <person name="Okamura Y."/>
            <person name="Kirsch R."/>
            <person name="Pauchet Y."/>
        </authorList>
    </citation>
    <scope>NUCLEOTIDE SEQUENCE</scope>
    <source>
        <strain evidence="17">RBIC_L_NR</strain>
    </source>
</reference>
<dbReference type="InterPro" id="IPR050278">
    <property type="entry name" value="Serine_Prot_S9B/DPPIV"/>
</dbReference>
<dbReference type="GO" id="GO:0008236">
    <property type="term" value="F:serine-type peptidase activity"/>
    <property type="evidence" value="ECO:0007669"/>
    <property type="project" value="UniProtKB-KW"/>
</dbReference>
<evidence type="ECO:0000256" key="13">
    <source>
        <dbReference type="ARBA" id="ARBA00072929"/>
    </source>
</evidence>
<keyword evidence="4" id="KW-0645">Protease</keyword>
<feature type="compositionally biased region" description="Basic residues" evidence="14">
    <location>
        <begin position="134"/>
        <end position="144"/>
    </location>
</feature>
<keyword evidence="9" id="KW-1133">Transmembrane helix</keyword>